<dbReference type="SMART" id="SM00382">
    <property type="entry name" value="AAA"/>
    <property type="match status" value="1"/>
</dbReference>
<feature type="transmembrane region" description="Helical" evidence="7">
    <location>
        <begin position="15"/>
        <end position="35"/>
    </location>
</feature>
<evidence type="ECO:0000256" key="6">
    <source>
        <dbReference type="ARBA" id="ARBA00023136"/>
    </source>
</evidence>
<keyword evidence="3" id="KW-0547">Nucleotide-binding</keyword>
<dbReference type="GO" id="GO:0005886">
    <property type="term" value="C:plasma membrane"/>
    <property type="evidence" value="ECO:0007669"/>
    <property type="project" value="UniProtKB-SubCell"/>
</dbReference>
<dbReference type="InterPro" id="IPR011527">
    <property type="entry name" value="ABC1_TM_dom"/>
</dbReference>
<keyword evidence="4 10" id="KW-0067">ATP-binding</keyword>
<evidence type="ECO:0000313" key="10">
    <source>
        <dbReference type="EMBL" id="BEP29780.1"/>
    </source>
</evidence>
<organism evidence="10 11">
    <name type="scientific">Helicovermis profundi</name>
    <dbReference type="NCBI Taxonomy" id="3065157"/>
    <lineage>
        <taxon>Bacteria</taxon>
        <taxon>Bacillati</taxon>
        <taxon>Bacillota</taxon>
        <taxon>Clostridia</taxon>
        <taxon>Helicovermis</taxon>
    </lineage>
</organism>
<name>A0AAU9EXF8_9FIRM</name>
<dbReference type="GO" id="GO:0005524">
    <property type="term" value="F:ATP binding"/>
    <property type="evidence" value="ECO:0007669"/>
    <property type="project" value="UniProtKB-KW"/>
</dbReference>
<sequence length="582" mass="66302">MNKIKRFAKYYKNHMFLFIVDMVAAISVAGIDLLFPMFSREIINDYIPNKNVNGILVLTAIIVGLYIIRLGLYYIMAYWGHVLGSRMEYDVRKDLFSHIQNLPFNYFDENKTGQIMARLTGDLNEVSELAHHGPEDLFISLLMIFGSFFILMSINIELTLIIFSVVIVLIIYTITRRKSMTYAFRNVRKKNAEINSKIENSISGIRISKSFANRDYEIDRFDEFNTEYKNSKNNAYRAMGIFSSGTHFLADLLSVIVISVGGIFVYKGIINYGDLVAYLLYTSFFIRPIRRLIQFTQQYQSGMAGFERFIEIMDLETETIDNDDAIEVDTLKGDIKIDNISFKYNDNDKKYVLTKFNLEIEKGKTIALVGPSGVGKTTISNLIPRYYDVNEGTIYIDNMDIKNIKLFNLRNNIGIVQQDVFIFYGTIRENIIYGKPSASEEEVIEAAKNANIHEFIETLEYKYDTIVGERGIKLSGGQKQRIAIARVFIKNPPILILDEATSSLDNQNEIIIQDSIEKLSKGRTTIIIAHRLSTIMSADEILVLADTGIIERGNHSGLLSSNGLYSKLFNAQFKGFIPDSVS</sequence>
<dbReference type="Gene3D" id="3.40.50.300">
    <property type="entry name" value="P-loop containing nucleotide triphosphate hydrolases"/>
    <property type="match status" value="1"/>
</dbReference>
<dbReference type="KEGG" id="hprf:HLPR_21110"/>
<dbReference type="InterPro" id="IPR039421">
    <property type="entry name" value="Type_1_exporter"/>
</dbReference>
<dbReference type="Pfam" id="PF00664">
    <property type="entry name" value="ABC_membrane"/>
    <property type="match status" value="1"/>
</dbReference>
<evidence type="ECO:0000256" key="5">
    <source>
        <dbReference type="ARBA" id="ARBA00022989"/>
    </source>
</evidence>
<dbReference type="InterPro" id="IPR003593">
    <property type="entry name" value="AAA+_ATPase"/>
</dbReference>
<protein>
    <submittedName>
        <fullName evidence="10">ABC transporter ATP-binding protein</fullName>
    </submittedName>
</protein>
<evidence type="ECO:0000256" key="7">
    <source>
        <dbReference type="SAM" id="Phobius"/>
    </source>
</evidence>
<evidence type="ECO:0000256" key="1">
    <source>
        <dbReference type="ARBA" id="ARBA00004651"/>
    </source>
</evidence>
<keyword evidence="6 7" id="KW-0472">Membrane</keyword>
<feature type="transmembrane region" description="Helical" evidence="7">
    <location>
        <begin position="137"/>
        <end position="154"/>
    </location>
</feature>
<dbReference type="AlphaFoldDB" id="A0AAU9EXF8"/>
<gene>
    <name evidence="10" type="ORF">HLPR_21110</name>
</gene>
<dbReference type="InterPro" id="IPR027417">
    <property type="entry name" value="P-loop_NTPase"/>
</dbReference>
<dbReference type="Gene3D" id="1.20.1560.10">
    <property type="entry name" value="ABC transporter type 1, transmembrane domain"/>
    <property type="match status" value="1"/>
</dbReference>
<dbReference type="GO" id="GO:0015421">
    <property type="term" value="F:ABC-type oligopeptide transporter activity"/>
    <property type="evidence" value="ECO:0007669"/>
    <property type="project" value="TreeGrafter"/>
</dbReference>
<dbReference type="PANTHER" id="PTHR43394:SF1">
    <property type="entry name" value="ATP-BINDING CASSETTE SUB-FAMILY B MEMBER 10, MITOCHONDRIAL"/>
    <property type="match status" value="1"/>
</dbReference>
<dbReference type="GO" id="GO:0016887">
    <property type="term" value="F:ATP hydrolysis activity"/>
    <property type="evidence" value="ECO:0007669"/>
    <property type="project" value="InterPro"/>
</dbReference>
<dbReference type="Proteomes" id="UP001321786">
    <property type="component" value="Chromosome"/>
</dbReference>
<dbReference type="PROSITE" id="PS50929">
    <property type="entry name" value="ABC_TM1F"/>
    <property type="match status" value="1"/>
</dbReference>
<feature type="domain" description="ABC transporter" evidence="8">
    <location>
        <begin position="335"/>
        <end position="571"/>
    </location>
</feature>
<dbReference type="FunFam" id="3.40.50.300:FF:000218">
    <property type="entry name" value="Multidrug ABC transporter ATP-binding protein"/>
    <property type="match status" value="1"/>
</dbReference>
<feature type="domain" description="ABC transmembrane type-1" evidence="9">
    <location>
        <begin position="19"/>
        <end position="301"/>
    </location>
</feature>
<dbReference type="InterPro" id="IPR036640">
    <property type="entry name" value="ABC1_TM_sf"/>
</dbReference>
<evidence type="ECO:0000259" key="8">
    <source>
        <dbReference type="PROSITE" id="PS50893"/>
    </source>
</evidence>
<dbReference type="InterPro" id="IPR003439">
    <property type="entry name" value="ABC_transporter-like_ATP-bd"/>
</dbReference>
<proteinExistence type="predicted"/>
<dbReference type="InterPro" id="IPR017871">
    <property type="entry name" value="ABC_transporter-like_CS"/>
</dbReference>
<dbReference type="PROSITE" id="PS00211">
    <property type="entry name" value="ABC_TRANSPORTER_1"/>
    <property type="match status" value="1"/>
</dbReference>
<dbReference type="SUPFAM" id="SSF52540">
    <property type="entry name" value="P-loop containing nucleoside triphosphate hydrolases"/>
    <property type="match status" value="1"/>
</dbReference>
<keyword evidence="5 7" id="KW-1133">Transmembrane helix</keyword>
<evidence type="ECO:0000256" key="4">
    <source>
        <dbReference type="ARBA" id="ARBA00022840"/>
    </source>
</evidence>
<feature type="transmembrane region" description="Helical" evidence="7">
    <location>
        <begin position="160"/>
        <end position="175"/>
    </location>
</feature>
<dbReference type="PROSITE" id="PS50893">
    <property type="entry name" value="ABC_TRANSPORTER_2"/>
    <property type="match status" value="1"/>
</dbReference>
<dbReference type="EMBL" id="AP028654">
    <property type="protein sequence ID" value="BEP29780.1"/>
    <property type="molecule type" value="Genomic_DNA"/>
</dbReference>
<reference evidence="10 11" key="1">
    <citation type="submission" date="2023-08" db="EMBL/GenBank/DDBJ databases">
        <title>Helicovermis profunda gen. nov., sp. nov., a novel mesophilic, fermentative bacterium within the Bacillota from a deep-sea hydrothermal vent chimney.</title>
        <authorList>
            <person name="Miyazaki U."/>
            <person name="Mizutani D."/>
            <person name="Hashimoto Y."/>
            <person name="Tame A."/>
            <person name="Sawayama S."/>
            <person name="Miyazaki J."/>
            <person name="Takai K."/>
            <person name="Nakagawa S."/>
        </authorList>
    </citation>
    <scope>NUCLEOTIDE SEQUENCE [LARGE SCALE GENOMIC DNA]</scope>
    <source>
        <strain evidence="10 11">S502</strain>
    </source>
</reference>
<comment type="subcellular location">
    <subcellularLocation>
        <location evidence="1">Cell membrane</location>
        <topology evidence="1">Multi-pass membrane protein</topology>
    </subcellularLocation>
</comment>
<evidence type="ECO:0000256" key="2">
    <source>
        <dbReference type="ARBA" id="ARBA00022692"/>
    </source>
</evidence>
<keyword evidence="2 7" id="KW-0812">Transmembrane</keyword>
<feature type="transmembrane region" description="Helical" evidence="7">
    <location>
        <begin position="55"/>
        <end position="79"/>
    </location>
</feature>
<evidence type="ECO:0000259" key="9">
    <source>
        <dbReference type="PROSITE" id="PS50929"/>
    </source>
</evidence>
<keyword evidence="11" id="KW-1185">Reference proteome</keyword>
<dbReference type="Pfam" id="PF00005">
    <property type="entry name" value="ABC_tran"/>
    <property type="match status" value="1"/>
</dbReference>
<evidence type="ECO:0000256" key="3">
    <source>
        <dbReference type="ARBA" id="ARBA00022741"/>
    </source>
</evidence>
<accession>A0AAU9EXF8</accession>
<dbReference type="PANTHER" id="PTHR43394">
    <property type="entry name" value="ATP-DEPENDENT PERMEASE MDL1, MITOCHONDRIAL"/>
    <property type="match status" value="1"/>
</dbReference>
<evidence type="ECO:0000313" key="11">
    <source>
        <dbReference type="Proteomes" id="UP001321786"/>
    </source>
</evidence>
<feature type="transmembrane region" description="Helical" evidence="7">
    <location>
        <begin position="248"/>
        <end position="269"/>
    </location>
</feature>
<dbReference type="CDD" id="cd18549">
    <property type="entry name" value="ABC_6TM_YwjA_like"/>
    <property type="match status" value="1"/>
</dbReference>
<dbReference type="SUPFAM" id="SSF90123">
    <property type="entry name" value="ABC transporter transmembrane region"/>
    <property type="match status" value="1"/>
</dbReference>